<evidence type="ECO:0000256" key="1">
    <source>
        <dbReference type="SAM" id="Coils"/>
    </source>
</evidence>
<feature type="region of interest" description="Disordered" evidence="2">
    <location>
        <begin position="1"/>
        <end position="29"/>
    </location>
</feature>
<feature type="compositionally biased region" description="Basic and acidic residues" evidence="2">
    <location>
        <begin position="1"/>
        <end position="15"/>
    </location>
</feature>
<evidence type="ECO:0000313" key="4">
    <source>
        <dbReference type="Proteomes" id="UP001168972"/>
    </source>
</evidence>
<name>A0AA39G0T0_MICHY</name>
<dbReference type="AlphaFoldDB" id="A0AA39G0T0"/>
<dbReference type="Proteomes" id="UP001168972">
    <property type="component" value="Unassembled WGS sequence"/>
</dbReference>
<proteinExistence type="predicted"/>
<organism evidence="3 4">
    <name type="scientific">Microctonus hyperodae</name>
    <name type="common">Parasitoid wasp</name>
    <dbReference type="NCBI Taxonomy" id="165561"/>
    <lineage>
        <taxon>Eukaryota</taxon>
        <taxon>Metazoa</taxon>
        <taxon>Ecdysozoa</taxon>
        <taxon>Arthropoda</taxon>
        <taxon>Hexapoda</taxon>
        <taxon>Insecta</taxon>
        <taxon>Pterygota</taxon>
        <taxon>Neoptera</taxon>
        <taxon>Endopterygota</taxon>
        <taxon>Hymenoptera</taxon>
        <taxon>Apocrita</taxon>
        <taxon>Ichneumonoidea</taxon>
        <taxon>Braconidae</taxon>
        <taxon>Euphorinae</taxon>
        <taxon>Microctonus</taxon>
    </lineage>
</organism>
<protein>
    <submittedName>
        <fullName evidence="3">Uncharacterized protein</fullName>
    </submittedName>
</protein>
<sequence>MEMDSNKRSDFEWRSPDSNSDNLHEESTTESINDEFNLYNGRCPDNLAIDTVICKKSSAAEDNIVYNAEEGLLNAMHNLQIASVKKVQRFRNPMMVHENSQGDKKTYENKTFKEEQVSLQLIKSETIKKMSNEAIKLLSAEPTKKATNQLRASRVVKTISSTENGMKLKNEKINFFGIPVVAVDQKKRTQVKPFNFQNRMKKNQQLHESDTVPVAKSSLSIKSGNPVKTSVIKTKFILHSSQNITKIDNKKNQLTNITANGPQKMKQTQSNSKDSSNVQNLSYKNITMRKIVASEHAHKMNKENNICNNKPIETQKIKQKANTIGPKLHIDQRAKDRQIFNEKIRQRAIEIEEMRARVEQKKREKAKLEKIAPKKKI</sequence>
<evidence type="ECO:0000313" key="3">
    <source>
        <dbReference type="EMBL" id="KAK0179196.1"/>
    </source>
</evidence>
<comment type="caution">
    <text evidence="3">The sequence shown here is derived from an EMBL/GenBank/DDBJ whole genome shotgun (WGS) entry which is preliminary data.</text>
</comment>
<accession>A0AA39G0T0</accession>
<evidence type="ECO:0000256" key="2">
    <source>
        <dbReference type="SAM" id="MobiDB-lite"/>
    </source>
</evidence>
<dbReference type="EMBL" id="JAQQBR010000004">
    <property type="protein sequence ID" value="KAK0179196.1"/>
    <property type="molecule type" value="Genomic_DNA"/>
</dbReference>
<reference evidence="3" key="2">
    <citation type="submission" date="2023-03" db="EMBL/GenBank/DDBJ databases">
        <authorList>
            <person name="Inwood S.N."/>
            <person name="Skelly J.G."/>
            <person name="Guhlin J."/>
            <person name="Harrop T.W.R."/>
            <person name="Goldson S.G."/>
            <person name="Dearden P.K."/>
        </authorList>
    </citation>
    <scope>NUCLEOTIDE SEQUENCE</scope>
    <source>
        <strain evidence="3">Lincoln</strain>
        <tissue evidence="3">Whole body</tissue>
    </source>
</reference>
<feature type="coiled-coil region" evidence="1">
    <location>
        <begin position="341"/>
        <end position="371"/>
    </location>
</feature>
<keyword evidence="4" id="KW-1185">Reference proteome</keyword>
<gene>
    <name evidence="3" type="ORF">PV327_008010</name>
</gene>
<keyword evidence="1" id="KW-0175">Coiled coil</keyword>
<reference evidence="3" key="1">
    <citation type="journal article" date="2023" name="bioRxiv">
        <title>Scaffold-level genome assemblies of two parasitoid biocontrol wasps reveal the parthenogenesis mechanism and an associated novel virus.</title>
        <authorList>
            <person name="Inwood S."/>
            <person name="Skelly J."/>
            <person name="Guhlin J."/>
            <person name="Harrop T."/>
            <person name="Goldson S."/>
            <person name="Dearden P."/>
        </authorList>
    </citation>
    <scope>NUCLEOTIDE SEQUENCE</scope>
    <source>
        <strain evidence="3">Lincoln</strain>
        <tissue evidence="3">Whole body</tissue>
    </source>
</reference>